<dbReference type="AlphaFoldDB" id="A0AAW2SGY0"/>
<dbReference type="EMBL" id="JACGWN010000070">
    <property type="protein sequence ID" value="KAL0386720.1"/>
    <property type="molecule type" value="Genomic_DNA"/>
</dbReference>
<reference evidence="2" key="1">
    <citation type="submission" date="2020-06" db="EMBL/GenBank/DDBJ databases">
        <authorList>
            <person name="Li T."/>
            <person name="Hu X."/>
            <person name="Zhang T."/>
            <person name="Song X."/>
            <person name="Zhang H."/>
            <person name="Dai N."/>
            <person name="Sheng W."/>
            <person name="Hou X."/>
            <person name="Wei L."/>
        </authorList>
    </citation>
    <scope>NUCLEOTIDE SEQUENCE</scope>
    <source>
        <strain evidence="2">KEN1</strain>
        <tissue evidence="2">Leaf</tissue>
    </source>
</reference>
<gene>
    <name evidence="2" type="ORF">Slati_4549200</name>
    <name evidence="1" type="ORF">Slati_4584500</name>
</gene>
<sequence length="53" mass="5690">AMPELNLVQDFLSGLTLPSLGKRIRIALSVKVDKDQSPIARVGLSSVLNSGRK</sequence>
<protein>
    <submittedName>
        <fullName evidence="2">Uncharacterized protein</fullName>
    </submittedName>
</protein>
<reference evidence="2" key="2">
    <citation type="journal article" date="2024" name="Plant">
        <title>Genomic evolution and insights into agronomic trait innovations of Sesamum species.</title>
        <authorList>
            <person name="Miao H."/>
            <person name="Wang L."/>
            <person name="Qu L."/>
            <person name="Liu H."/>
            <person name="Sun Y."/>
            <person name="Le M."/>
            <person name="Wang Q."/>
            <person name="Wei S."/>
            <person name="Zheng Y."/>
            <person name="Lin W."/>
            <person name="Duan Y."/>
            <person name="Cao H."/>
            <person name="Xiong S."/>
            <person name="Wang X."/>
            <person name="Wei L."/>
            <person name="Li C."/>
            <person name="Ma Q."/>
            <person name="Ju M."/>
            <person name="Zhao R."/>
            <person name="Li G."/>
            <person name="Mu C."/>
            <person name="Tian Q."/>
            <person name="Mei H."/>
            <person name="Zhang T."/>
            <person name="Gao T."/>
            <person name="Zhang H."/>
        </authorList>
    </citation>
    <scope>NUCLEOTIDE SEQUENCE</scope>
    <source>
        <strain evidence="2">KEN1</strain>
    </source>
</reference>
<accession>A0AAW2SGY0</accession>
<feature type="non-terminal residue" evidence="2">
    <location>
        <position position="1"/>
    </location>
</feature>
<comment type="caution">
    <text evidence="2">The sequence shown here is derived from an EMBL/GenBank/DDBJ whole genome shotgun (WGS) entry which is preliminary data.</text>
</comment>
<organism evidence="2">
    <name type="scientific">Sesamum latifolium</name>
    <dbReference type="NCBI Taxonomy" id="2727402"/>
    <lineage>
        <taxon>Eukaryota</taxon>
        <taxon>Viridiplantae</taxon>
        <taxon>Streptophyta</taxon>
        <taxon>Embryophyta</taxon>
        <taxon>Tracheophyta</taxon>
        <taxon>Spermatophyta</taxon>
        <taxon>Magnoliopsida</taxon>
        <taxon>eudicotyledons</taxon>
        <taxon>Gunneridae</taxon>
        <taxon>Pentapetalae</taxon>
        <taxon>asterids</taxon>
        <taxon>lamiids</taxon>
        <taxon>Lamiales</taxon>
        <taxon>Pedaliaceae</taxon>
        <taxon>Sesamum</taxon>
    </lineage>
</organism>
<name>A0AAW2SGY0_9LAMI</name>
<evidence type="ECO:0000313" key="1">
    <source>
        <dbReference type="EMBL" id="KAL0386720.1"/>
    </source>
</evidence>
<evidence type="ECO:0000313" key="2">
    <source>
        <dbReference type="EMBL" id="KAL0391312.1"/>
    </source>
</evidence>
<proteinExistence type="predicted"/>
<dbReference type="EMBL" id="JACGWN010000035">
    <property type="protein sequence ID" value="KAL0391312.1"/>
    <property type="molecule type" value="Genomic_DNA"/>
</dbReference>